<comment type="caution">
    <text evidence="2">The sequence shown here is derived from an EMBL/GenBank/DDBJ whole genome shotgun (WGS) entry which is preliminary data.</text>
</comment>
<dbReference type="AlphaFoldDB" id="A0A8J4WWL7"/>
<proteinExistence type="predicted"/>
<accession>A0A8J4WWL7</accession>
<organism evidence="2 3">
    <name type="scientific">Clarias magur</name>
    <name type="common">Asian catfish</name>
    <name type="synonym">Macropteronotus magur</name>
    <dbReference type="NCBI Taxonomy" id="1594786"/>
    <lineage>
        <taxon>Eukaryota</taxon>
        <taxon>Metazoa</taxon>
        <taxon>Chordata</taxon>
        <taxon>Craniata</taxon>
        <taxon>Vertebrata</taxon>
        <taxon>Euteleostomi</taxon>
        <taxon>Actinopterygii</taxon>
        <taxon>Neopterygii</taxon>
        <taxon>Teleostei</taxon>
        <taxon>Ostariophysi</taxon>
        <taxon>Siluriformes</taxon>
        <taxon>Clariidae</taxon>
        <taxon>Clarias</taxon>
    </lineage>
</organism>
<reference evidence="2" key="1">
    <citation type="submission" date="2020-07" db="EMBL/GenBank/DDBJ databases">
        <title>Clarias magur genome sequencing, assembly and annotation.</title>
        <authorList>
            <person name="Kushwaha B."/>
            <person name="Kumar R."/>
            <person name="Das P."/>
            <person name="Joshi C.G."/>
            <person name="Kumar D."/>
            <person name="Nagpure N.S."/>
            <person name="Pandey M."/>
            <person name="Agarwal S."/>
            <person name="Srivastava S."/>
            <person name="Singh M."/>
            <person name="Sahoo L."/>
            <person name="Jayasankar P."/>
            <person name="Meher P.K."/>
            <person name="Koringa P.G."/>
            <person name="Iquebal M.A."/>
            <person name="Das S.P."/>
            <person name="Bit A."/>
            <person name="Patnaik S."/>
            <person name="Patel N."/>
            <person name="Shah T.M."/>
            <person name="Hinsu A."/>
            <person name="Jena J.K."/>
        </authorList>
    </citation>
    <scope>NUCLEOTIDE SEQUENCE</scope>
    <source>
        <strain evidence="2">CIFAMagur01</strain>
        <tissue evidence="2">Testis</tissue>
    </source>
</reference>
<evidence type="ECO:0000313" key="2">
    <source>
        <dbReference type="EMBL" id="KAF5893446.1"/>
    </source>
</evidence>
<dbReference type="EMBL" id="QNUK01000435">
    <property type="protein sequence ID" value="KAF5893446.1"/>
    <property type="molecule type" value="Genomic_DNA"/>
</dbReference>
<name>A0A8J4WWL7_CLAMG</name>
<evidence type="ECO:0000313" key="3">
    <source>
        <dbReference type="Proteomes" id="UP000727407"/>
    </source>
</evidence>
<protein>
    <submittedName>
        <fullName evidence="2">Transcriptional regulator ERG isoform X1</fullName>
    </submittedName>
</protein>
<sequence length="60" mass="6703">MDQRMGSSSLWKWGGTGNQEHELWRSPGHQGDRGDGMNPHDGSTDLTLLCLTRIYSTQSI</sequence>
<feature type="compositionally biased region" description="Polar residues" evidence="1">
    <location>
        <begin position="1"/>
        <end position="10"/>
    </location>
</feature>
<gene>
    <name evidence="2" type="primary">erg</name>
    <name evidence="2" type="ORF">DAT39_016854</name>
</gene>
<feature type="compositionally biased region" description="Basic and acidic residues" evidence="1">
    <location>
        <begin position="19"/>
        <end position="35"/>
    </location>
</feature>
<keyword evidence="3" id="KW-1185">Reference proteome</keyword>
<dbReference type="Proteomes" id="UP000727407">
    <property type="component" value="Unassembled WGS sequence"/>
</dbReference>
<feature type="region of interest" description="Disordered" evidence="1">
    <location>
        <begin position="1"/>
        <end position="44"/>
    </location>
</feature>
<evidence type="ECO:0000256" key="1">
    <source>
        <dbReference type="SAM" id="MobiDB-lite"/>
    </source>
</evidence>